<sequence length="362" mass="38388">MNVLSLTPPTSIPSATTAPSSIAAVSAQAEQPATHFLLSTGQGDSAPASETALHSSDALTDEEAQPLIDSLQAQFSYRDGADQRLANDIGSGDAQTPSWLRTPRSDTSSLSFTRRLEPKQALDDSTSSIGDDHHTEEDDGTILSNVPLFLPPIDRSLSLSPEKTSIPSVDSDNNHSTPPAALAQVPLADVIPQGEPMRGAPAGGPSSMTPTVPMKVGEQALLSLPLAMGSDHTGYGQPLVTALSGHLTWQITQQLHSAELQLHPVELGAMTITLHRNAESLQLHIRADVPETQQLLQQTANELKESLTLSQGGQVEVDVSSQGHQQRRQPPHRQNPKVLSANNLSFSDAQASATDHSILITL</sequence>
<dbReference type="CDD" id="cd17470">
    <property type="entry name" value="T3SS_Flik_C"/>
    <property type="match status" value="1"/>
</dbReference>
<feature type="region of interest" description="Disordered" evidence="1">
    <location>
        <begin position="84"/>
        <end position="176"/>
    </location>
</feature>
<feature type="compositionally biased region" description="Polar residues" evidence="1">
    <location>
        <begin position="313"/>
        <end position="323"/>
    </location>
</feature>
<keyword evidence="3" id="KW-0282">Flagellum</keyword>
<dbReference type="Pfam" id="PF02120">
    <property type="entry name" value="Flg_hook"/>
    <property type="match status" value="1"/>
</dbReference>
<reference evidence="3 4" key="1">
    <citation type="submission" date="2020-04" db="EMBL/GenBank/DDBJ databases">
        <title>Genome sequencing of Rosenbergiella species.</title>
        <authorList>
            <person name="Alvarez-Perez S."/>
            <person name="Lievens B."/>
        </authorList>
    </citation>
    <scope>NUCLEOTIDE SEQUENCE [LARGE SCALE GENOMIC DNA]</scope>
    <source>
        <strain evidence="3 4">S61</strain>
    </source>
</reference>
<gene>
    <name evidence="3" type="ORF">HH682_12375</name>
</gene>
<comment type="caution">
    <text evidence="3">The sequence shown here is derived from an EMBL/GenBank/DDBJ whole genome shotgun (WGS) entry which is preliminary data.</text>
</comment>
<proteinExistence type="predicted"/>
<keyword evidence="3" id="KW-0969">Cilium</keyword>
<evidence type="ECO:0000313" key="4">
    <source>
        <dbReference type="Proteomes" id="UP000790096"/>
    </source>
</evidence>
<dbReference type="PANTHER" id="PTHR37533:SF2">
    <property type="entry name" value="FLAGELLAR HOOK-LENGTH CONTROL PROTEIN"/>
    <property type="match status" value="1"/>
</dbReference>
<keyword evidence="3" id="KW-0966">Cell projection</keyword>
<feature type="domain" description="Flagellar hook-length control protein-like C-terminal" evidence="2">
    <location>
        <begin position="248"/>
        <end position="327"/>
    </location>
</feature>
<evidence type="ECO:0000313" key="3">
    <source>
        <dbReference type="EMBL" id="MBT0725198.1"/>
    </source>
</evidence>
<organism evidence="3 4">
    <name type="scientific">Rosenbergiella gaditana</name>
    <dbReference type="NCBI Taxonomy" id="2726987"/>
    <lineage>
        <taxon>Bacteria</taxon>
        <taxon>Pseudomonadati</taxon>
        <taxon>Pseudomonadota</taxon>
        <taxon>Gammaproteobacteria</taxon>
        <taxon>Enterobacterales</taxon>
        <taxon>Erwiniaceae</taxon>
        <taxon>Rosenbergiella</taxon>
    </lineage>
</organism>
<dbReference type="InterPro" id="IPR052563">
    <property type="entry name" value="FliK"/>
</dbReference>
<evidence type="ECO:0000256" key="1">
    <source>
        <dbReference type="SAM" id="MobiDB-lite"/>
    </source>
</evidence>
<dbReference type="Gene3D" id="3.30.750.140">
    <property type="match status" value="1"/>
</dbReference>
<evidence type="ECO:0000259" key="2">
    <source>
        <dbReference type="Pfam" id="PF02120"/>
    </source>
</evidence>
<feature type="region of interest" description="Disordered" evidence="1">
    <location>
        <begin position="313"/>
        <end position="337"/>
    </location>
</feature>
<dbReference type="RefSeq" id="WP_214237855.1">
    <property type="nucleotide sequence ID" value="NZ_JABBFR010000018.1"/>
</dbReference>
<dbReference type="InterPro" id="IPR021136">
    <property type="entry name" value="Flagellar_hook_control-like_C"/>
</dbReference>
<dbReference type="Proteomes" id="UP000790096">
    <property type="component" value="Unassembled WGS sequence"/>
</dbReference>
<accession>A0ABS5SYL1</accession>
<dbReference type="InterPro" id="IPR038610">
    <property type="entry name" value="FliK-like_C_sf"/>
</dbReference>
<feature type="compositionally biased region" description="Polar residues" evidence="1">
    <location>
        <begin position="93"/>
        <end position="112"/>
    </location>
</feature>
<feature type="compositionally biased region" description="Basic residues" evidence="1">
    <location>
        <begin position="325"/>
        <end position="335"/>
    </location>
</feature>
<protein>
    <submittedName>
        <fullName evidence="3">Flagellar hook-length control protein FliK</fullName>
    </submittedName>
</protein>
<name>A0ABS5SYL1_9GAMM</name>
<feature type="compositionally biased region" description="Polar residues" evidence="1">
    <location>
        <begin position="157"/>
        <end position="176"/>
    </location>
</feature>
<dbReference type="EMBL" id="JABBFR010000018">
    <property type="protein sequence ID" value="MBT0725198.1"/>
    <property type="molecule type" value="Genomic_DNA"/>
</dbReference>
<keyword evidence="4" id="KW-1185">Reference proteome</keyword>
<dbReference type="PANTHER" id="PTHR37533">
    <property type="entry name" value="FLAGELLAR HOOK-LENGTH CONTROL PROTEIN"/>
    <property type="match status" value="1"/>
</dbReference>